<evidence type="ECO:0000256" key="1">
    <source>
        <dbReference type="SAM" id="MobiDB-lite"/>
    </source>
</evidence>
<reference evidence="2 3" key="1">
    <citation type="submission" date="2015-01" db="EMBL/GenBank/DDBJ databases">
        <title>The Genome Sequence of Capronia semiimmersa CBS27337.</title>
        <authorList>
            <consortium name="The Broad Institute Genomics Platform"/>
            <person name="Cuomo C."/>
            <person name="de Hoog S."/>
            <person name="Gorbushina A."/>
            <person name="Stielow B."/>
            <person name="Teixiera M."/>
            <person name="Abouelleil A."/>
            <person name="Chapman S.B."/>
            <person name="Priest M."/>
            <person name="Young S.K."/>
            <person name="Wortman J."/>
            <person name="Nusbaum C."/>
            <person name="Birren B."/>
        </authorList>
    </citation>
    <scope>NUCLEOTIDE SEQUENCE [LARGE SCALE GENOMIC DNA]</scope>
    <source>
        <strain evidence="2 3">CBS 27337</strain>
    </source>
</reference>
<proteinExistence type="predicted"/>
<dbReference type="AlphaFoldDB" id="A0A0D2FJS6"/>
<protein>
    <recommendedName>
        <fullName evidence="4">Aminoglycoside phosphotransferase domain-containing protein</fullName>
    </recommendedName>
</protein>
<dbReference type="EMBL" id="KN846958">
    <property type="protein sequence ID" value="KIW68368.1"/>
    <property type="molecule type" value="Genomic_DNA"/>
</dbReference>
<dbReference type="Proteomes" id="UP000054266">
    <property type="component" value="Unassembled WGS sequence"/>
</dbReference>
<name>A0A0D2FJS6_9EURO</name>
<dbReference type="HOGENOM" id="CLU_040823_0_0_1"/>
<gene>
    <name evidence="2" type="ORF">PV04_04321</name>
</gene>
<feature type="region of interest" description="Disordered" evidence="1">
    <location>
        <begin position="125"/>
        <end position="154"/>
    </location>
</feature>
<dbReference type="SUPFAM" id="SSF56112">
    <property type="entry name" value="Protein kinase-like (PK-like)"/>
    <property type="match status" value="1"/>
</dbReference>
<dbReference type="InterPro" id="IPR011009">
    <property type="entry name" value="Kinase-like_dom_sf"/>
</dbReference>
<evidence type="ECO:0008006" key="4">
    <source>
        <dbReference type="Google" id="ProtNLM"/>
    </source>
</evidence>
<evidence type="ECO:0000313" key="2">
    <source>
        <dbReference type="EMBL" id="KIW68368.1"/>
    </source>
</evidence>
<evidence type="ECO:0000313" key="3">
    <source>
        <dbReference type="Proteomes" id="UP000054266"/>
    </source>
</evidence>
<accession>A0A0D2FJS6</accession>
<sequence length="403" mass="43254">MIEAAALGLFLPDPSPGNGPPAMSDGLAPASIQRILVESGVMVPKLLYYDPGNHILVLSDLGRLPDVSQIFIDLGGFTPGPSIAELKAPPYAPILGCPLEAWQTQSFRDAGEKLGSFFARLHDPGTHRSVMGPGSIPPQDGSRDDPKAPDTFPSLPELKSIVHDHAIKPLLPQLLNCPSLLDEEEAAVIFAAVEADFLRACPLEEQCFVLGDCWTGAVLLDLSPAVGPMGVGVGVIDWEFSNTAGRGINGDVSQFLAHLECLRVAVHTREVQLVSGHLSALNAIVEGFVEKYRTIQTKEFADRIMRSAYLSHGAEIVNCAFWKTWICEDPQCSSCVQKSGSCPQPKVQCNLVSKLVDRGLSFLRAAVAKDPRAMTDKLRQGVSPSGSDGAQTAAGLYDFFERP</sequence>
<organism evidence="2 3">
    <name type="scientific">Phialophora macrospora</name>
    <dbReference type="NCBI Taxonomy" id="1851006"/>
    <lineage>
        <taxon>Eukaryota</taxon>
        <taxon>Fungi</taxon>
        <taxon>Dikarya</taxon>
        <taxon>Ascomycota</taxon>
        <taxon>Pezizomycotina</taxon>
        <taxon>Eurotiomycetes</taxon>
        <taxon>Chaetothyriomycetidae</taxon>
        <taxon>Chaetothyriales</taxon>
        <taxon>Herpotrichiellaceae</taxon>
        <taxon>Phialophora</taxon>
    </lineage>
</organism>
<keyword evidence="3" id="KW-1185">Reference proteome</keyword>